<organism evidence="2 3">
    <name type="scientific">Plasmodium relictum</name>
    <dbReference type="NCBI Taxonomy" id="85471"/>
    <lineage>
        <taxon>Eukaryota</taxon>
        <taxon>Sar</taxon>
        <taxon>Alveolata</taxon>
        <taxon>Apicomplexa</taxon>
        <taxon>Aconoidasida</taxon>
        <taxon>Haemosporida</taxon>
        <taxon>Plasmodiidae</taxon>
        <taxon>Plasmodium</taxon>
        <taxon>Plasmodium (Haemamoeba)</taxon>
    </lineage>
</organism>
<evidence type="ECO:0000256" key="1">
    <source>
        <dbReference type="SAM" id="Phobius"/>
    </source>
</evidence>
<dbReference type="VEuPathDB" id="PlasmoDB:PRELSG_0400300"/>
<name>A0A1J1H283_PLARL</name>
<evidence type="ECO:0000313" key="3">
    <source>
        <dbReference type="Proteomes" id="UP000220158"/>
    </source>
</evidence>
<sequence length="119" mass="13377">MSSTESLISTTVLNSYNNSITANDTFPVMPTINNDSNLTICLLIFAFLFVSFLVLLYICSFHGKLKPLCKRCFICEFGGSDTLELIDSEELNFDEEYGMEMVDIGNDNNIENTKETTEC</sequence>
<accession>A0A1J1H283</accession>
<proteinExistence type="predicted"/>
<keyword evidence="1" id="KW-0812">Transmembrane</keyword>
<dbReference type="KEGG" id="prel:PRELSG_0400300"/>
<keyword evidence="1" id="KW-1133">Transmembrane helix</keyword>
<keyword evidence="1" id="KW-0472">Membrane</keyword>
<dbReference type="GeneID" id="39734752"/>
<dbReference type="AlphaFoldDB" id="A0A1J1H283"/>
<protein>
    <submittedName>
        <fullName evidence="2">Uncharacterized protein</fullName>
    </submittedName>
</protein>
<gene>
    <name evidence="2" type="ORF">PRELSG_0400300</name>
</gene>
<keyword evidence="3" id="KW-1185">Reference proteome</keyword>
<dbReference type="Proteomes" id="UP000220158">
    <property type="component" value="Chromosome 4"/>
</dbReference>
<dbReference type="RefSeq" id="XP_028531664.1">
    <property type="nucleotide sequence ID" value="XM_028680138.1"/>
</dbReference>
<feature type="transmembrane region" description="Helical" evidence="1">
    <location>
        <begin position="37"/>
        <end position="58"/>
    </location>
</feature>
<evidence type="ECO:0000313" key="2">
    <source>
        <dbReference type="EMBL" id="CRG98655.1"/>
    </source>
</evidence>
<reference evidence="2 3" key="1">
    <citation type="submission" date="2015-04" db="EMBL/GenBank/DDBJ databases">
        <authorList>
            <consortium name="Pathogen Informatics"/>
        </authorList>
    </citation>
    <scope>NUCLEOTIDE SEQUENCE [LARGE SCALE GENOMIC DNA]</scope>
    <source>
        <strain evidence="2 3">SGS1</strain>
    </source>
</reference>
<dbReference type="EMBL" id="LN835299">
    <property type="protein sequence ID" value="CRG98655.1"/>
    <property type="molecule type" value="Genomic_DNA"/>
</dbReference>